<dbReference type="AlphaFoldDB" id="A0A7S1FQJ6"/>
<organism evidence="2">
    <name type="scientific">Corethron hystrix</name>
    <dbReference type="NCBI Taxonomy" id="216773"/>
    <lineage>
        <taxon>Eukaryota</taxon>
        <taxon>Sar</taxon>
        <taxon>Stramenopiles</taxon>
        <taxon>Ochrophyta</taxon>
        <taxon>Bacillariophyta</taxon>
        <taxon>Coscinodiscophyceae</taxon>
        <taxon>Corethrophycidae</taxon>
        <taxon>Corethrales</taxon>
        <taxon>Corethraceae</taxon>
        <taxon>Corethron</taxon>
    </lineage>
</organism>
<accession>A0A7S1FQJ6</accession>
<sequence length="362" mass="40080">MRFLLQASKAKNPFRHSSSDLVKLGSNISKSRKHPIQSSGVYHNKYVAPSKGSHRSVLPGNSFESPVDNTKVEIKNVKWGQKCSPSCGCVVRFEVDVDNFDTVIRSRYYTKTLLSNSQSASKSSRICENFIPVLTTKGRPITTDCQCETLRTLSEKVSSIIVGEKMRILKNSLEFSGPRSPLSFRHTVLRTMNRSSADGICLDLVEEAFAAMVLGRMLPPRSASALPSSGIKHVYVHEARPNRRGISANDTSNQTHRRGKKNSPRQLPTIFKTSNLENDIKGGDFKQHVKIQSKRYNIVVSDGSTTFVPTDVQSLSTGLPNLVNGGNNRIGSFGALDWLSYIDEQHNNTPPGEDSEESTFFS</sequence>
<proteinExistence type="predicted"/>
<evidence type="ECO:0000256" key="1">
    <source>
        <dbReference type="SAM" id="MobiDB-lite"/>
    </source>
</evidence>
<protein>
    <submittedName>
        <fullName evidence="2">Uncharacterized protein</fullName>
    </submittedName>
</protein>
<name>A0A7S1FQJ6_9STRA</name>
<reference evidence="2" key="1">
    <citation type="submission" date="2021-01" db="EMBL/GenBank/DDBJ databases">
        <authorList>
            <person name="Corre E."/>
            <person name="Pelletier E."/>
            <person name="Niang G."/>
            <person name="Scheremetjew M."/>
            <person name="Finn R."/>
            <person name="Kale V."/>
            <person name="Holt S."/>
            <person name="Cochrane G."/>
            <person name="Meng A."/>
            <person name="Brown T."/>
            <person name="Cohen L."/>
        </authorList>
    </citation>
    <scope>NUCLEOTIDE SEQUENCE</scope>
    <source>
        <strain evidence="2">308</strain>
    </source>
</reference>
<gene>
    <name evidence="2" type="ORF">CHYS00102_LOCUS8654</name>
</gene>
<dbReference type="EMBL" id="HBFR01011996">
    <property type="protein sequence ID" value="CAD8881467.1"/>
    <property type="molecule type" value="Transcribed_RNA"/>
</dbReference>
<evidence type="ECO:0000313" key="2">
    <source>
        <dbReference type="EMBL" id="CAD8881467.1"/>
    </source>
</evidence>
<feature type="region of interest" description="Disordered" evidence="1">
    <location>
        <begin position="242"/>
        <end position="267"/>
    </location>
</feature>